<evidence type="ECO:0000259" key="1">
    <source>
        <dbReference type="Pfam" id="PF01592"/>
    </source>
</evidence>
<dbReference type="NCBIfam" id="TIGR01994">
    <property type="entry name" value="SUF_scaf_2"/>
    <property type="match status" value="1"/>
</dbReference>
<keyword evidence="3" id="KW-1185">Reference proteome</keyword>
<proteinExistence type="predicted"/>
<dbReference type="EMBL" id="FRFC01000009">
    <property type="protein sequence ID" value="SHO48066.1"/>
    <property type="molecule type" value="Genomic_DNA"/>
</dbReference>
<dbReference type="CDD" id="cd06664">
    <property type="entry name" value="IscU_like"/>
    <property type="match status" value="1"/>
</dbReference>
<sequence length="146" mass="16283">MSSADIYREIILDYYRNPRNYGKISDPDIAQRDSNPLCGDELEMHLNIKDDKVADVKFTGKGCAISQASASMLTELIMGKDFEYVKKLTKEDILDNLGLHDLGPARIKCALLSLKVLKSGLYSYLVDKLKDTASADKIKEEASGLY</sequence>
<dbReference type="SUPFAM" id="SSF82649">
    <property type="entry name" value="SufE/NifU"/>
    <property type="match status" value="1"/>
</dbReference>
<gene>
    <name evidence="2" type="primary">nifU</name>
    <name evidence="2" type="ORF">NSIN_80104</name>
</gene>
<evidence type="ECO:0000313" key="2">
    <source>
        <dbReference type="EMBL" id="SHO48066.1"/>
    </source>
</evidence>
<feature type="domain" description="NIF system FeS cluster assembly NifU N-terminal" evidence="1">
    <location>
        <begin position="7"/>
        <end position="126"/>
    </location>
</feature>
<dbReference type="AlphaFoldDB" id="A0A2H1EJE7"/>
<protein>
    <submittedName>
        <fullName evidence="2">NifU-like protein</fullName>
    </submittedName>
</protein>
<dbReference type="InterPro" id="IPR002871">
    <property type="entry name" value="NIF_FeS_clus_asmbl_NifU_N"/>
</dbReference>
<dbReference type="GO" id="GO:0051536">
    <property type="term" value="F:iron-sulfur cluster binding"/>
    <property type="evidence" value="ECO:0007669"/>
    <property type="project" value="InterPro"/>
</dbReference>
<accession>A0A2H1EJE7</accession>
<organism evidence="2 3">
    <name type="scientific">Nitrosotalea sinensis</name>
    <dbReference type="NCBI Taxonomy" id="1499975"/>
    <lineage>
        <taxon>Archaea</taxon>
        <taxon>Nitrososphaerota</taxon>
        <taxon>Nitrososphaeria</taxon>
        <taxon>Nitrosotaleales</taxon>
        <taxon>Nitrosotaleaceae</taxon>
        <taxon>Nitrosotalea</taxon>
    </lineage>
</organism>
<dbReference type="PANTHER" id="PTHR10093">
    <property type="entry name" value="IRON-SULFUR CLUSTER ASSEMBLY ENZYME NIFU HOMOLOG"/>
    <property type="match status" value="1"/>
</dbReference>
<dbReference type="GO" id="GO:0016226">
    <property type="term" value="P:iron-sulfur cluster assembly"/>
    <property type="evidence" value="ECO:0007669"/>
    <property type="project" value="InterPro"/>
</dbReference>
<dbReference type="Pfam" id="PF01592">
    <property type="entry name" value="NifU_N"/>
    <property type="match status" value="1"/>
</dbReference>
<dbReference type="Gene3D" id="3.90.1010.10">
    <property type="match status" value="1"/>
</dbReference>
<dbReference type="GO" id="GO:0005506">
    <property type="term" value="F:iron ion binding"/>
    <property type="evidence" value="ECO:0007669"/>
    <property type="project" value="InterPro"/>
</dbReference>
<dbReference type="RefSeq" id="WP_101010946.1">
    <property type="nucleotide sequence ID" value="NZ_FRFC01000009.1"/>
</dbReference>
<name>A0A2H1EJE7_9ARCH</name>
<reference evidence="3" key="1">
    <citation type="submission" date="2016-12" db="EMBL/GenBank/DDBJ databases">
        <authorList>
            <person name="Herbold C."/>
        </authorList>
    </citation>
    <scope>NUCLEOTIDE SEQUENCE [LARGE SCALE GENOMIC DNA]</scope>
</reference>
<dbReference type="OrthoDB" id="319865at2157"/>
<dbReference type="Proteomes" id="UP000232412">
    <property type="component" value="Unassembled WGS sequence"/>
</dbReference>
<evidence type="ECO:0000313" key="3">
    <source>
        <dbReference type="Proteomes" id="UP000232412"/>
    </source>
</evidence>